<accession>A0A533HYB0</accession>
<comment type="caution">
    <text evidence="1">The sequence shown here is derived from an EMBL/GenBank/DDBJ whole genome shotgun (WGS) entry which is preliminary data.</text>
</comment>
<organism evidence="1 2">
    <name type="scientific">Paracoccus denitrificans</name>
    <dbReference type="NCBI Taxonomy" id="266"/>
    <lineage>
        <taxon>Bacteria</taxon>
        <taxon>Pseudomonadati</taxon>
        <taxon>Pseudomonadota</taxon>
        <taxon>Alphaproteobacteria</taxon>
        <taxon>Rhodobacterales</taxon>
        <taxon>Paracoccaceae</taxon>
        <taxon>Paracoccus</taxon>
    </lineage>
</organism>
<dbReference type="Proteomes" id="UP000315344">
    <property type="component" value="Unassembled WGS sequence"/>
</dbReference>
<evidence type="ECO:0000313" key="2">
    <source>
        <dbReference type="Proteomes" id="UP000315344"/>
    </source>
</evidence>
<sequence>MTGYDPIRFDFWTGRDFRVAGKELASSPSAELSQIPENPIRRLHENGRVIQKLYLATVAAAEAEEQITPAAEWLIDNNHMVEENLRQLREGMNRAFLRRLPIQNPHFPSKALISLS</sequence>
<gene>
    <name evidence="1" type="ORF">DI616_19835</name>
</gene>
<dbReference type="AlphaFoldDB" id="A0A533HYB0"/>
<protein>
    <submittedName>
        <fullName evidence="1">Uncharacterized protein</fullName>
    </submittedName>
</protein>
<proteinExistence type="predicted"/>
<name>A0A533HYB0_PARDE</name>
<dbReference type="EMBL" id="VAFL01000037">
    <property type="protein sequence ID" value="TKW63207.1"/>
    <property type="molecule type" value="Genomic_DNA"/>
</dbReference>
<reference evidence="1 2" key="1">
    <citation type="journal article" date="2017" name="Nat. Commun.">
        <title>In situ click chemistry generation of cyclooxygenase-2 inhibitors.</title>
        <authorList>
            <person name="Bhardwaj A."/>
            <person name="Kaur J."/>
            <person name="Wuest M."/>
            <person name="Wuest F."/>
        </authorList>
    </citation>
    <scope>NUCLEOTIDE SEQUENCE [LARGE SCALE GENOMIC DNA]</scope>
    <source>
        <strain evidence="1">S2_012_000_R3_94</strain>
    </source>
</reference>
<evidence type="ECO:0000313" key="1">
    <source>
        <dbReference type="EMBL" id="TKW63207.1"/>
    </source>
</evidence>